<dbReference type="PROSITE" id="PS00973">
    <property type="entry name" value="USP_2"/>
    <property type="match status" value="1"/>
</dbReference>
<evidence type="ECO:0000313" key="3">
    <source>
        <dbReference type="EMBL" id="RJE27569.1"/>
    </source>
</evidence>
<dbReference type="Pfam" id="PF00443">
    <property type="entry name" value="UCH"/>
    <property type="match status" value="1"/>
</dbReference>
<keyword evidence="4" id="KW-1185">Reference proteome</keyword>
<dbReference type="Proteomes" id="UP000266188">
    <property type="component" value="Unassembled WGS sequence"/>
</dbReference>
<evidence type="ECO:0000313" key="4">
    <source>
        <dbReference type="Proteomes" id="UP000266188"/>
    </source>
</evidence>
<feature type="domain" description="USP" evidence="2">
    <location>
        <begin position="1"/>
        <end position="223"/>
    </location>
</feature>
<dbReference type="InterPro" id="IPR028889">
    <property type="entry name" value="USP"/>
</dbReference>
<reference evidence="4" key="1">
    <citation type="submission" date="2017-02" db="EMBL/GenBank/DDBJ databases">
        <authorList>
            <person name="Tafer H."/>
            <person name="Lopandic K."/>
        </authorList>
    </citation>
    <scope>NUCLEOTIDE SEQUENCE [LARGE SCALE GENOMIC DNA]</scope>
    <source>
        <strain evidence="4">CBS 366.77</strain>
    </source>
</reference>
<dbReference type="InterPro" id="IPR050164">
    <property type="entry name" value="Peptidase_C19"/>
</dbReference>
<dbReference type="GO" id="GO:0016579">
    <property type="term" value="P:protein deubiquitination"/>
    <property type="evidence" value="ECO:0007669"/>
    <property type="project" value="InterPro"/>
</dbReference>
<dbReference type="GO" id="GO:0004843">
    <property type="term" value="F:cysteine-type deubiquitinase activity"/>
    <property type="evidence" value="ECO:0007669"/>
    <property type="project" value="InterPro"/>
</dbReference>
<proteinExistence type="predicted"/>
<dbReference type="OrthoDB" id="420187at2759"/>
<dbReference type="SUPFAM" id="SSF54001">
    <property type="entry name" value="Cysteine proteinases"/>
    <property type="match status" value="1"/>
</dbReference>
<dbReference type="PROSITE" id="PS50235">
    <property type="entry name" value="USP_3"/>
    <property type="match status" value="1"/>
</dbReference>
<organism evidence="3 4">
    <name type="scientific">Aspergillus sclerotialis</name>
    <dbReference type="NCBI Taxonomy" id="2070753"/>
    <lineage>
        <taxon>Eukaryota</taxon>
        <taxon>Fungi</taxon>
        <taxon>Dikarya</taxon>
        <taxon>Ascomycota</taxon>
        <taxon>Pezizomycotina</taxon>
        <taxon>Eurotiomycetes</taxon>
        <taxon>Eurotiomycetidae</taxon>
        <taxon>Eurotiales</taxon>
        <taxon>Aspergillaceae</taxon>
        <taxon>Aspergillus</taxon>
        <taxon>Aspergillus subgen. Polypaecilum</taxon>
    </lineage>
</organism>
<dbReference type="InterPro" id="IPR001394">
    <property type="entry name" value="Peptidase_C19_UCH"/>
</dbReference>
<dbReference type="CDD" id="cd02257">
    <property type="entry name" value="Peptidase_C19"/>
    <property type="match status" value="1"/>
</dbReference>
<accession>A0A3A2ZWN4</accession>
<protein>
    <recommendedName>
        <fullName evidence="2">USP domain-containing protein</fullName>
    </recommendedName>
</protein>
<dbReference type="AlphaFoldDB" id="A0A3A2ZWN4"/>
<gene>
    <name evidence="3" type="ORF">PHISCL_00155</name>
</gene>
<dbReference type="InterPro" id="IPR038765">
    <property type="entry name" value="Papain-like_cys_pep_sf"/>
</dbReference>
<feature type="compositionally biased region" description="Basic and acidic residues" evidence="1">
    <location>
        <begin position="309"/>
        <end position="321"/>
    </location>
</feature>
<dbReference type="EMBL" id="MVGC01000002">
    <property type="protein sequence ID" value="RJE27569.1"/>
    <property type="molecule type" value="Genomic_DNA"/>
</dbReference>
<dbReference type="PANTHER" id="PTHR24006">
    <property type="entry name" value="UBIQUITIN CARBOXYL-TERMINAL HYDROLASE"/>
    <property type="match status" value="1"/>
</dbReference>
<sequence length="331" mass="36614">MWEGILKQDWRVAGRLVKDSQSQDAVEFLTRFLDLLRDNFTTSLKEDRFCADVGCAGANPISKTDPSCILSCSFPNGNDGQDTTKLVTHHLRDTRGPAHCENCDQAMIRRSTIPTPPGILFIQANRVYQNNGNVLRNDTGLVTLEEVELDLQKDGSPTTSYRLCAVIYHEGSANAGHYYAAVKGPNGIWSVVDDPSVEQMGLNFELHSMVYAKDASILVYQKVDGKKDQGRPPRGATSERVMLDAVIELKGKDVYWSLHQPLELPQLDDWGAQPVKFVLNLKTDSGTIYRASANAIMQQFKRAKKRKGEKGSKGKKDKTAEGHNSGEAQGS</sequence>
<evidence type="ECO:0000256" key="1">
    <source>
        <dbReference type="SAM" id="MobiDB-lite"/>
    </source>
</evidence>
<dbReference type="InterPro" id="IPR018200">
    <property type="entry name" value="USP_CS"/>
</dbReference>
<dbReference type="Gene3D" id="3.90.70.10">
    <property type="entry name" value="Cysteine proteinases"/>
    <property type="match status" value="1"/>
</dbReference>
<dbReference type="GO" id="GO:0005829">
    <property type="term" value="C:cytosol"/>
    <property type="evidence" value="ECO:0007669"/>
    <property type="project" value="TreeGrafter"/>
</dbReference>
<dbReference type="GO" id="GO:0005634">
    <property type="term" value="C:nucleus"/>
    <property type="evidence" value="ECO:0007669"/>
    <property type="project" value="TreeGrafter"/>
</dbReference>
<comment type="caution">
    <text evidence="3">The sequence shown here is derived from an EMBL/GenBank/DDBJ whole genome shotgun (WGS) entry which is preliminary data.</text>
</comment>
<evidence type="ECO:0000259" key="2">
    <source>
        <dbReference type="PROSITE" id="PS50235"/>
    </source>
</evidence>
<dbReference type="STRING" id="2070753.A0A3A2ZWN4"/>
<feature type="region of interest" description="Disordered" evidence="1">
    <location>
        <begin position="300"/>
        <end position="331"/>
    </location>
</feature>
<name>A0A3A2ZWN4_9EURO</name>